<dbReference type="InterPro" id="IPR017441">
    <property type="entry name" value="Protein_kinase_ATP_BS"/>
</dbReference>
<dbReference type="Gene3D" id="1.10.510.10">
    <property type="entry name" value="Transferase(Phosphotransferase) domain 1"/>
    <property type="match status" value="1"/>
</dbReference>
<dbReference type="SMART" id="SM00220">
    <property type="entry name" value="S_TKc"/>
    <property type="match status" value="1"/>
</dbReference>
<evidence type="ECO:0008006" key="14">
    <source>
        <dbReference type="Google" id="ProtNLM"/>
    </source>
</evidence>
<dbReference type="PROSITE" id="PS00107">
    <property type="entry name" value="PROTEIN_KINASE_ATP"/>
    <property type="match status" value="1"/>
</dbReference>
<evidence type="ECO:0000256" key="8">
    <source>
        <dbReference type="RuleBase" id="RU000304"/>
    </source>
</evidence>
<evidence type="ECO:0000256" key="2">
    <source>
        <dbReference type="ARBA" id="ARBA00022553"/>
    </source>
</evidence>
<dbReference type="FunFam" id="1.10.510.10:FF:000008">
    <property type="entry name" value="Non-specific serine/threonine protein kinase"/>
    <property type="match status" value="1"/>
</dbReference>
<protein>
    <recommendedName>
        <fullName evidence="14">Serine/threonine protein kinase</fullName>
    </recommendedName>
</protein>
<dbReference type="InterPro" id="IPR000961">
    <property type="entry name" value="AGC-kinase_C"/>
</dbReference>
<feature type="domain" description="AGC-kinase C-terminal" evidence="11">
    <location>
        <begin position="289"/>
        <end position="353"/>
    </location>
</feature>
<keyword evidence="1 8" id="KW-0723">Serine/threonine-protein kinase</keyword>
<feature type="binding site" evidence="7">
    <location>
        <position position="65"/>
    </location>
    <ligand>
        <name>ATP</name>
        <dbReference type="ChEBI" id="CHEBI:30616"/>
    </ligand>
</feature>
<name>A0AAU9JHD4_9CILI</name>
<keyword evidence="4 7" id="KW-0547">Nucleotide-binding</keyword>
<comment type="similarity">
    <text evidence="8">Belongs to the protein kinase superfamily.</text>
</comment>
<keyword evidence="5" id="KW-0418">Kinase</keyword>
<evidence type="ECO:0000256" key="3">
    <source>
        <dbReference type="ARBA" id="ARBA00022679"/>
    </source>
</evidence>
<dbReference type="EMBL" id="CAJZBQ010000038">
    <property type="protein sequence ID" value="CAG9325376.1"/>
    <property type="molecule type" value="Genomic_DNA"/>
</dbReference>
<dbReference type="PROSITE" id="PS00108">
    <property type="entry name" value="PROTEIN_KINASE_ST"/>
    <property type="match status" value="1"/>
</dbReference>
<dbReference type="GO" id="GO:0005524">
    <property type="term" value="F:ATP binding"/>
    <property type="evidence" value="ECO:0007669"/>
    <property type="project" value="UniProtKB-UniRule"/>
</dbReference>
<dbReference type="InterPro" id="IPR000719">
    <property type="entry name" value="Prot_kinase_dom"/>
</dbReference>
<evidence type="ECO:0000259" key="11">
    <source>
        <dbReference type="PROSITE" id="PS51285"/>
    </source>
</evidence>
<dbReference type="InterPro" id="IPR045270">
    <property type="entry name" value="STKc_AGC"/>
</dbReference>
<evidence type="ECO:0000313" key="12">
    <source>
        <dbReference type="EMBL" id="CAG9325376.1"/>
    </source>
</evidence>
<sequence length="353" mass="40507">MGNICSSASIDIAKSCHNEIPSPLFLSPRPITIGNFFIKRVLGHGSFGKVLLVEKLETGKLYAMKVINKNSLDSKKKKSHVLTEREILANVHSPFIVRMHYAFQTPDKLCLVFDYFGGKNLSYHIRENKRLTEPTAQFYIAEVLLALKDIHDKKIIYRDLKPENVLMSEDGHICLSDFNLSKEKTENNGNDTICGTPEYIAPEVLLGNSQGPEVDFWGMGILLYEMINGKSPFASQTYEETYKNIIRGKINFSYSISYQAKDLIKKLLNPNPKRRLANIEDIKNHAFFQDLNWKDLREKYVNPPIIPKNDEFRLSYNSSTGESESEDEEYRRCETNPDNVGSEYKNFTYTESM</sequence>
<dbReference type="Pfam" id="PF00069">
    <property type="entry name" value="Pkinase"/>
    <property type="match status" value="1"/>
</dbReference>
<keyword evidence="6 7" id="KW-0067">ATP-binding</keyword>
<feature type="region of interest" description="Disordered" evidence="9">
    <location>
        <begin position="314"/>
        <end position="339"/>
    </location>
</feature>
<evidence type="ECO:0000256" key="6">
    <source>
        <dbReference type="ARBA" id="ARBA00022840"/>
    </source>
</evidence>
<organism evidence="12 13">
    <name type="scientific">Blepharisma stoltei</name>
    <dbReference type="NCBI Taxonomy" id="1481888"/>
    <lineage>
        <taxon>Eukaryota</taxon>
        <taxon>Sar</taxon>
        <taxon>Alveolata</taxon>
        <taxon>Ciliophora</taxon>
        <taxon>Postciliodesmatophora</taxon>
        <taxon>Heterotrichea</taxon>
        <taxon>Heterotrichida</taxon>
        <taxon>Blepharismidae</taxon>
        <taxon>Blepharisma</taxon>
    </lineage>
</organism>
<evidence type="ECO:0000313" key="13">
    <source>
        <dbReference type="Proteomes" id="UP001162131"/>
    </source>
</evidence>
<dbReference type="Gene3D" id="3.30.200.20">
    <property type="entry name" value="Phosphorylase Kinase, domain 1"/>
    <property type="match status" value="1"/>
</dbReference>
<gene>
    <name evidence="12" type="ORF">BSTOLATCC_MIC38634</name>
</gene>
<evidence type="ECO:0000256" key="9">
    <source>
        <dbReference type="SAM" id="MobiDB-lite"/>
    </source>
</evidence>
<evidence type="ECO:0000256" key="1">
    <source>
        <dbReference type="ARBA" id="ARBA00022527"/>
    </source>
</evidence>
<reference evidence="12" key="1">
    <citation type="submission" date="2021-09" db="EMBL/GenBank/DDBJ databases">
        <authorList>
            <consortium name="AG Swart"/>
            <person name="Singh M."/>
            <person name="Singh A."/>
            <person name="Seah K."/>
            <person name="Emmerich C."/>
        </authorList>
    </citation>
    <scope>NUCLEOTIDE SEQUENCE</scope>
    <source>
        <strain evidence="12">ATCC30299</strain>
    </source>
</reference>
<dbReference type="PROSITE" id="PS51285">
    <property type="entry name" value="AGC_KINASE_CTER"/>
    <property type="match status" value="1"/>
</dbReference>
<keyword evidence="3" id="KW-0808">Transferase</keyword>
<evidence type="ECO:0000256" key="7">
    <source>
        <dbReference type="PROSITE-ProRule" id="PRU10141"/>
    </source>
</evidence>
<dbReference type="GO" id="GO:0004674">
    <property type="term" value="F:protein serine/threonine kinase activity"/>
    <property type="evidence" value="ECO:0007669"/>
    <property type="project" value="UniProtKB-KW"/>
</dbReference>
<dbReference type="AlphaFoldDB" id="A0AAU9JHD4"/>
<evidence type="ECO:0000256" key="5">
    <source>
        <dbReference type="ARBA" id="ARBA00022777"/>
    </source>
</evidence>
<keyword evidence="13" id="KW-1185">Reference proteome</keyword>
<evidence type="ECO:0000256" key="4">
    <source>
        <dbReference type="ARBA" id="ARBA00022741"/>
    </source>
</evidence>
<feature type="domain" description="Protein kinase" evidence="10">
    <location>
        <begin position="36"/>
        <end position="288"/>
    </location>
</feature>
<dbReference type="FunFam" id="3.30.200.20:FF:000042">
    <property type="entry name" value="Aurora kinase A"/>
    <property type="match status" value="1"/>
</dbReference>
<dbReference type="PANTHER" id="PTHR24351">
    <property type="entry name" value="RIBOSOMAL PROTEIN S6 KINASE"/>
    <property type="match status" value="1"/>
</dbReference>
<dbReference type="InterPro" id="IPR008271">
    <property type="entry name" value="Ser/Thr_kinase_AS"/>
</dbReference>
<dbReference type="InterPro" id="IPR011009">
    <property type="entry name" value="Kinase-like_dom_sf"/>
</dbReference>
<evidence type="ECO:0000259" key="10">
    <source>
        <dbReference type="PROSITE" id="PS50011"/>
    </source>
</evidence>
<comment type="caution">
    <text evidence="12">The sequence shown here is derived from an EMBL/GenBank/DDBJ whole genome shotgun (WGS) entry which is preliminary data.</text>
</comment>
<dbReference type="CDD" id="cd05123">
    <property type="entry name" value="STKc_AGC"/>
    <property type="match status" value="1"/>
</dbReference>
<dbReference type="SUPFAM" id="SSF56112">
    <property type="entry name" value="Protein kinase-like (PK-like)"/>
    <property type="match status" value="1"/>
</dbReference>
<dbReference type="Proteomes" id="UP001162131">
    <property type="component" value="Unassembled WGS sequence"/>
</dbReference>
<accession>A0AAU9JHD4</accession>
<dbReference type="PROSITE" id="PS50011">
    <property type="entry name" value="PROTEIN_KINASE_DOM"/>
    <property type="match status" value="1"/>
</dbReference>
<proteinExistence type="inferred from homology"/>
<keyword evidence="2" id="KW-0597">Phosphoprotein</keyword>